<dbReference type="InParanoid" id="G5A969"/>
<keyword evidence="2" id="KW-1185">Reference proteome</keyword>
<evidence type="ECO:0008006" key="3">
    <source>
        <dbReference type="Google" id="ProtNLM"/>
    </source>
</evidence>
<sequence>MNIVVDTLQEVEVNRPIRRPKSVKPETWRGYDGSSLLFSVNNASNKGGEGAMDRLLRAFRGLDLHTPPPIDDEDTAVLVAERISLKTWNRFAQLDHLPRGLRLRQLVWDDGRVYVVEFPFTNEHEDAIGYIQRVFARALQFHGSNRGQANISGPDGPNGSSVTLAPDFSYIPNPRLPGNRLPRDAVTVVVEIMHSQNWWSVQCKLRMYRQLPHLQYVFLVRMSDALSNWTYELHARNPDFLDAVIRHQFRTETVPDNHNHFVHLDSRRVLGLQHDAQLPAECPGEVVVNVVELARHVLAYAG</sequence>
<dbReference type="RefSeq" id="XP_009536617.1">
    <property type="nucleotide sequence ID" value="XM_009538322.1"/>
</dbReference>
<dbReference type="AlphaFoldDB" id="G5A969"/>
<name>G5A969_PHYSP</name>
<accession>G5A969</accession>
<protein>
    <recommendedName>
        <fullName evidence="3">Restriction endonuclease domain-containing protein</fullName>
    </recommendedName>
</protein>
<dbReference type="EMBL" id="JH159161">
    <property type="protein sequence ID" value="EGZ08445.1"/>
    <property type="molecule type" value="Genomic_DNA"/>
</dbReference>
<evidence type="ECO:0000313" key="1">
    <source>
        <dbReference type="EMBL" id="EGZ08445.1"/>
    </source>
</evidence>
<organism evidence="1 2">
    <name type="scientific">Phytophthora sojae (strain P6497)</name>
    <name type="common">Soybean stem and root rot agent</name>
    <name type="synonym">Phytophthora megasperma f. sp. glycines</name>
    <dbReference type="NCBI Taxonomy" id="1094619"/>
    <lineage>
        <taxon>Eukaryota</taxon>
        <taxon>Sar</taxon>
        <taxon>Stramenopiles</taxon>
        <taxon>Oomycota</taxon>
        <taxon>Peronosporomycetes</taxon>
        <taxon>Peronosporales</taxon>
        <taxon>Peronosporaceae</taxon>
        <taxon>Phytophthora</taxon>
    </lineage>
</organism>
<proteinExistence type="predicted"/>
<dbReference type="KEGG" id="psoj:PHYSODRAFT_306347"/>
<reference evidence="1 2" key="1">
    <citation type="journal article" date="2006" name="Science">
        <title>Phytophthora genome sequences uncover evolutionary origins and mechanisms of pathogenesis.</title>
        <authorList>
            <person name="Tyler B.M."/>
            <person name="Tripathy S."/>
            <person name="Zhang X."/>
            <person name="Dehal P."/>
            <person name="Jiang R.H."/>
            <person name="Aerts A."/>
            <person name="Arredondo F.D."/>
            <person name="Baxter L."/>
            <person name="Bensasson D."/>
            <person name="Beynon J.L."/>
            <person name="Chapman J."/>
            <person name="Damasceno C.M."/>
            <person name="Dorrance A.E."/>
            <person name="Dou D."/>
            <person name="Dickerman A.W."/>
            <person name="Dubchak I.L."/>
            <person name="Garbelotto M."/>
            <person name="Gijzen M."/>
            <person name="Gordon S.G."/>
            <person name="Govers F."/>
            <person name="Grunwald N.J."/>
            <person name="Huang W."/>
            <person name="Ivors K.L."/>
            <person name="Jones R.W."/>
            <person name="Kamoun S."/>
            <person name="Krampis K."/>
            <person name="Lamour K.H."/>
            <person name="Lee M.K."/>
            <person name="McDonald W.H."/>
            <person name="Medina M."/>
            <person name="Meijer H.J."/>
            <person name="Nordberg E.K."/>
            <person name="Maclean D.J."/>
            <person name="Ospina-Giraldo M.D."/>
            <person name="Morris P.F."/>
            <person name="Phuntumart V."/>
            <person name="Putnam N.H."/>
            <person name="Rash S."/>
            <person name="Rose J.K."/>
            <person name="Sakihama Y."/>
            <person name="Salamov A.A."/>
            <person name="Savidor A."/>
            <person name="Scheuring C.F."/>
            <person name="Smith B.M."/>
            <person name="Sobral B.W."/>
            <person name="Terry A."/>
            <person name="Torto-Alalibo T.A."/>
            <person name="Win J."/>
            <person name="Xu Z."/>
            <person name="Zhang H."/>
            <person name="Grigoriev I.V."/>
            <person name="Rokhsar D.S."/>
            <person name="Boore J.L."/>
        </authorList>
    </citation>
    <scope>NUCLEOTIDE SEQUENCE [LARGE SCALE GENOMIC DNA]</scope>
    <source>
        <strain evidence="1 2">P6497</strain>
    </source>
</reference>
<dbReference type="Proteomes" id="UP000002640">
    <property type="component" value="Unassembled WGS sequence"/>
</dbReference>
<evidence type="ECO:0000313" key="2">
    <source>
        <dbReference type="Proteomes" id="UP000002640"/>
    </source>
</evidence>
<gene>
    <name evidence="1" type="ORF">PHYSODRAFT_306347</name>
</gene>
<dbReference type="GeneID" id="20642709"/>